<evidence type="ECO:0000256" key="4">
    <source>
        <dbReference type="ARBA" id="ARBA00022833"/>
    </source>
</evidence>
<dbReference type="InterPro" id="IPR050626">
    <property type="entry name" value="Peptidase_M16"/>
</dbReference>
<comment type="caution">
    <text evidence="8">The sequence shown here is derived from an EMBL/GenBank/DDBJ whole genome shotgun (WGS) entry which is preliminary data.</text>
</comment>
<keyword evidence="9" id="KW-1185">Reference proteome</keyword>
<comment type="similarity">
    <text evidence="1">Belongs to the peptidase M16 family.</text>
</comment>
<keyword evidence="4" id="KW-0862">Zinc</keyword>
<evidence type="ECO:0000256" key="2">
    <source>
        <dbReference type="ARBA" id="ARBA00022670"/>
    </source>
</evidence>
<name>A0A5M6DEJ2_9BACT</name>
<sequence length="483" mass="54239">MRNNLLLIQQISVPLAGIVVGALLAITGCSPKTVTNPPNNAATQATPASTEKATAYQVPVEYYTLDNGLKVVLSPDKTAPIATVAIYYNIGFRIEPKNRTGFAHLFEHMMFQGSQNLGKMEFIQLVQKNGGILNGSTRFDFTNYFQIVPAHKLETMLWAEADRMRGLNITQENLTNQQGVVKNEVKVNVLNQPYGGFPWLDMPQYANKNWHNAHNFYGDLKDLDAANLDDVKSFFKTYYSPNNAALVIVGDFEPSQAKTWINQYFKDIPQATLPPKVDLTEPRQEKEQRFSKDDKLATKPALAFAYHMPDKNTPEYYAMGLLDQILIQGQDSRLYQALVQERGYSGSVDGGINSGLGNMFNYNGPMLWDGSLIYDNNVSADSIIAVVDREIKKLETQGITQEMLDLALIKMRSSLYDQISQLYGFGKADLLASFALFDNDPNRINKLESEFKKVTPALMQKTIREYLRPTNRTILTINPQAKS</sequence>
<evidence type="ECO:0000259" key="6">
    <source>
        <dbReference type="Pfam" id="PF00675"/>
    </source>
</evidence>
<feature type="domain" description="Peptidase M16 C-terminal" evidence="7">
    <location>
        <begin position="227"/>
        <end position="407"/>
    </location>
</feature>
<dbReference type="Gene3D" id="3.30.830.10">
    <property type="entry name" value="Metalloenzyme, LuxS/M16 peptidase-like"/>
    <property type="match status" value="2"/>
</dbReference>
<keyword evidence="2" id="KW-0645">Protease</keyword>
<gene>
    <name evidence="8" type="ORF">F0145_12805</name>
</gene>
<dbReference type="SUPFAM" id="SSF63411">
    <property type="entry name" value="LuxS/MPP-like metallohydrolase"/>
    <property type="match status" value="2"/>
</dbReference>
<dbReference type="GO" id="GO:0046872">
    <property type="term" value="F:metal ion binding"/>
    <property type="evidence" value="ECO:0007669"/>
    <property type="project" value="InterPro"/>
</dbReference>
<feature type="domain" description="Peptidase M16 N-terminal" evidence="6">
    <location>
        <begin position="71"/>
        <end position="189"/>
    </location>
</feature>
<dbReference type="GO" id="GO:0008237">
    <property type="term" value="F:metallopeptidase activity"/>
    <property type="evidence" value="ECO:0007669"/>
    <property type="project" value="UniProtKB-KW"/>
</dbReference>
<dbReference type="InterPro" id="IPR011249">
    <property type="entry name" value="Metalloenz_LuxS/M16"/>
</dbReference>
<dbReference type="PANTHER" id="PTHR43690:SF17">
    <property type="entry name" value="PROTEIN YHJJ"/>
    <property type="match status" value="1"/>
</dbReference>
<dbReference type="Pfam" id="PF00675">
    <property type="entry name" value="Peptidase_M16"/>
    <property type="match status" value="1"/>
</dbReference>
<evidence type="ECO:0000313" key="9">
    <source>
        <dbReference type="Proteomes" id="UP000323426"/>
    </source>
</evidence>
<dbReference type="PROSITE" id="PS51257">
    <property type="entry name" value="PROKAR_LIPOPROTEIN"/>
    <property type="match status" value="1"/>
</dbReference>
<keyword evidence="5" id="KW-0482">Metalloprotease</keyword>
<dbReference type="PANTHER" id="PTHR43690">
    <property type="entry name" value="NARDILYSIN"/>
    <property type="match status" value="1"/>
</dbReference>
<organism evidence="8 9">
    <name type="scientific">Adhaeribacter rhizoryzae</name>
    <dbReference type="NCBI Taxonomy" id="2607907"/>
    <lineage>
        <taxon>Bacteria</taxon>
        <taxon>Pseudomonadati</taxon>
        <taxon>Bacteroidota</taxon>
        <taxon>Cytophagia</taxon>
        <taxon>Cytophagales</taxon>
        <taxon>Hymenobacteraceae</taxon>
        <taxon>Adhaeribacter</taxon>
    </lineage>
</organism>
<dbReference type="InterPro" id="IPR011765">
    <property type="entry name" value="Pept_M16_N"/>
</dbReference>
<reference evidence="8 9" key="1">
    <citation type="submission" date="2019-09" db="EMBL/GenBank/DDBJ databases">
        <title>Genome sequence and assembly of Adhaeribacter sp.</title>
        <authorList>
            <person name="Chhetri G."/>
        </authorList>
    </citation>
    <scope>NUCLEOTIDE SEQUENCE [LARGE SCALE GENOMIC DNA]</scope>
    <source>
        <strain evidence="8 9">DK36</strain>
    </source>
</reference>
<dbReference type="Proteomes" id="UP000323426">
    <property type="component" value="Unassembled WGS sequence"/>
</dbReference>
<keyword evidence="3" id="KW-0378">Hydrolase</keyword>
<evidence type="ECO:0000313" key="8">
    <source>
        <dbReference type="EMBL" id="KAA5545803.1"/>
    </source>
</evidence>
<dbReference type="RefSeq" id="WP_150088804.1">
    <property type="nucleotide sequence ID" value="NZ_VWSF01000008.1"/>
</dbReference>
<accession>A0A5M6DEJ2</accession>
<evidence type="ECO:0000256" key="3">
    <source>
        <dbReference type="ARBA" id="ARBA00022801"/>
    </source>
</evidence>
<protein>
    <submittedName>
        <fullName evidence="8">Insulinase family protein</fullName>
    </submittedName>
</protein>
<dbReference type="EMBL" id="VWSF01000008">
    <property type="protein sequence ID" value="KAA5545803.1"/>
    <property type="molecule type" value="Genomic_DNA"/>
</dbReference>
<evidence type="ECO:0000259" key="7">
    <source>
        <dbReference type="Pfam" id="PF05193"/>
    </source>
</evidence>
<dbReference type="InterPro" id="IPR007863">
    <property type="entry name" value="Peptidase_M16_C"/>
</dbReference>
<dbReference type="GO" id="GO:0006508">
    <property type="term" value="P:proteolysis"/>
    <property type="evidence" value="ECO:0007669"/>
    <property type="project" value="UniProtKB-KW"/>
</dbReference>
<dbReference type="Pfam" id="PF05193">
    <property type="entry name" value="Peptidase_M16_C"/>
    <property type="match status" value="1"/>
</dbReference>
<evidence type="ECO:0000256" key="5">
    <source>
        <dbReference type="ARBA" id="ARBA00023049"/>
    </source>
</evidence>
<dbReference type="AlphaFoldDB" id="A0A5M6DEJ2"/>
<evidence type="ECO:0000256" key="1">
    <source>
        <dbReference type="ARBA" id="ARBA00007261"/>
    </source>
</evidence>
<proteinExistence type="inferred from homology"/>